<comment type="caution">
    <text evidence="2">The sequence shown here is derived from an EMBL/GenBank/DDBJ whole genome shotgun (WGS) entry which is preliminary data.</text>
</comment>
<feature type="region of interest" description="Disordered" evidence="1">
    <location>
        <begin position="1"/>
        <end position="21"/>
    </location>
</feature>
<keyword evidence="3" id="KW-1185">Reference proteome</keyword>
<feature type="compositionally biased region" description="Basic and acidic residues" evidence="1">
    <location>
        <begin position="1"/>
        <end position="15"/>
    </location>
</feature>
<organism evidence="2 3">
    <name type="scientific">Luteibacter anthropi</name>
    <dbReference type="NCBI Taxonomy" id="564369"/>
    <lineage>
        <taxon>Bacteria</taxon>
        <taxon>Pseudomonadati</taxon>
        <taxon>Pseudomonadota</taxon>
        <taxon>Gammaproteobacteria</taxon>
        <taxon>Lysobacterales</taxon>
        <taxon>Rhodanobacteraceae</taxon>
        <taxon>Luteibacter</taxon>
    </lineage>
</organism>
<dbReference type="AlphaFoldDB" id="A0A7X5U8J4"/>
<dbReference type="RefSeq" id="WP_166946867.1">
    <property type="nucleotide sequence ID" value="NZ_JAARLZ010000002.1"/>
</dbReference>
<name>A0A7X5U8J4_9GAMM</name>
<dbReference type="Proteomes" id="UP000490980">
    <property type="component" value="Unassembled WGS sequence"/>
</dbReference>
<sequence length="163" mass="18245">MYHDHEIDSFPEHRAQRPRLSRGRAEVDARVCGMSCMNALAEMLRQLYAARQGRQADVLMDRCSREALEALLSESSAFLGSRVRYAVADRLRHRKPHLDDAALPTIRAIASVLNAWLHDGRRLAIRTVLRELGEVELRELAALPELNDEVASMTGDFAGGSPL</sequence>
<evidence type="ECO:0000313" key="3">
    <source>
        <dbReference type="Proteomes" id="UP000490980"/>
    </source>
</evidence>
<protein>
    <submittedName>
        <fullName evidence="2">Uncharacterized protein</fullName>
    </submittedName>
</protein>
<evidence type="ECO:0000313" key="2">
    <source>
        <dbReference type="EMBL" id="NII05787.1"/>
    </source>
</evidence>
<proteinExistence type="predicted"/>
<dbReference type="EMBL" id="JAARLZ010000002">
    <property type="protein sequence ID" value="NII05787.1"/>
    <property type="molecule type" value="Genomic_DNA"/>
</dbReference>
<reference evidence="2 3" key="1">
    <citation type="submission" date="2020-03" db="EMBL/GenBank/DDBJ databases">
        <authorList>
            <person name="Lai Q."/>
        </authorList>
    </citation>
    <scope>NUCLEOTIDE SEQUENCE [LARGE SCALE GENOMIC DNA]</scope>
    <source>
        <strain evidence="2 3">CCUG 25036</strain>
    </source>
</reference>
<evidence type="ECO:0000256" key="1">
    <source>
        <dbReference type="SAM" id="MobiDB-lite"/>
    </source>
</evidence>
<gene>
    <name evidence="2" type="ORF">HBF25_05195</name>
</gene>
<accession>A0A7X5U8J4</accession>